<reference evidence="2 3" key="1">
    <citation type="submission" date="2017-06" db="EMBL/GenBank/DDBJ databases">
        <title>Whole Genome Sequences of Colwellia marinimaniae MTCD1.</title>
        <authorList>
            <person name="Kusumoto H."/>
            <person name="Inoue M."/>
            <person name="Tanikawa K."/>
            <person name="Maeji H."/>
            <person name="Cameron J.H."/>
            <person name="Bartlett D.H."/>
        </authorList>
    </citation>
    <scope>NUCLEOTIDE SEQUENCE [LARGE SCALE GENOMIC DNA]</scope>
    <source>
        <strain evidence="2 3">MTCD1</strain>
    </source>
</reference>
<dbReference type="SUPFAM" id="SSF52540">
    <property type="entry name" value="P-loop containing nucleoside triphosphate hydrolases"/>
    <property type="match status" value="1"/>
</dbReference>
<evidence type="ECO:0000313" key="3">
    <source>
        <dbReference type="Proteomes" id="UP000197068"/>
    </source>
</evidence>
<keyword evidence="1" id="KW-0808">Transferase</keyword>
<gene>
    <name evidence="2" type="ORF">MTCD1_01055</name>
</gene>
<keyword evidence="3" id="KW-1185">Reference proteome</keyword>
<organism evidence="2 3">
    <name type="scientific">Colwellia marinimaniae</name>
    <dbReference type="NCBI Taxonomy" id="1513592"/>
    <lineage>
        <taxon>Bacteria</taxon>
        <taxon>Pseudomonadati</taxon>
        <taxon>Pseudomonadota</taxon>
        <taxon>Gammaproteobacteria</taxon>
        <taxon>Alteromonadales</taxon>
        <taxon>Colwelliaceae</taxon>
        <taxon>Colwellia</taxon>
    </lineage>
</organism>
<proteinExistence type="predicted"/>
<accession>A0ABQ0MSX8</accession>
<dbReference type="Gene3D" id="3.40.50.300">
    <property type="entry name" value="P-loop containing nucleotide triphosphate hydrolases"/>
    <property type="match status" value="1"/>
</dbReference>
<name>A0ABQ0MSX8_9GAMM</name>
<dbReference type="Proteomes" id="UP000197068">
    <property type="component" value="Unassembled WGS sequence"/>
</dbReference>
<sequence>MHLLGRSPIYDVHYESLVSNPELEIRKLIATCDLDWLSKCLKFNKSKSTITMASAVQVRKPIYTSSVGVWHKYQEHLQPLFDALDDD</sequence>
<dbReference type="PANTHER" id="PTHR12788">
    <property type="entry name" value="PROTEIN-TYROSINE SULFOTRANSFERASE 2"/>
    <property type="match status" value="1"/>
</dbReference>
<protein>
    <submittedName>
        <fullName evidence="2">Sulfotransferase</fullName>
    </submittedName>
</protein>
<dbReference type="RefSeq" id="WP_057181694.1">
    <property type="nucleotide sequence ID" value="NZ_BDQM01000005.1"/>
</dbReference>
<evidence type="ECO:0000313" key="2">
    <source>
        <dbReference type="EMBL" id="GAW95453.1"/>
    </source>
</evidence>
<dbReference type="InterPro" id="IPR026634">
    <property type="entry name" value="TPST-like"/>
</dbReference>
<evidence type="ECO:0000256" key="1">
    <source>
        <dbReference type="ARBA" id="ARBA00022679"/>
    </source>
</evidence>
<dbReference type="InterPro" id="IPR027417">
    <property type="entry name" value="P-loop_NTPase"/>
</dbReference>
<comment type="caution">
    <text evidence="2">The sequence shown here is derived from an EMBL/GenBank/DDBJ whole genome shotgun (WGS) entry which is preliminary data.</text>
</comment>
<dbReference type="PANTHER" id="PTHR12788:SF10">
    <property type="entry name" value="PROTEIN-TYROSINE SULFOTRANSFERASE"/>
    <property type="match status" value="1"/>
</dbReference>
<dbReference type="EMBL" id="BDQM01000005">
    <property type="protein sequence ID" value="GAW95453.1"/>
    <property type="molecule type" value="Genomic_DNA"/>
</dbReference>